<keyword evidence="1" id="KW-0064">Aspartyl protease</keyword>
<dbReference type="PIRSF" id="PIRSF018571">
    <property type="entry name" value="SpoIIGA"/>
    <property type="match status" value="1"/>
</dbReference>
<keyword evidence="3" id="KW-1133">Transmembrane helix</keyword>
<keyword evidence="5" id="KW-1185">Reference proteome</keyword>
<dbReference type="PATRIC" id="fig|157838.3.peg.3360"/>
<keyword evidence="1 3" id="KW-0472">Membrane</keyword>
<dbReference type="GO" id="GO:0005886">
    <property type="term" value="C:plasma membrane"/>
    <property type="evidence" value="ECO:0007669"/>
    <property type="project" value="UniProtKB-SubCell"/>
</dbReference>
<comment type="subcellular location">
    <subcellularLocation>
        <location evidence="1">Cell membrane</location>
    </subcellularLocation>
</comment>
<comment type="function">
    <text evidence="1">Probable aspartic protease that is responsible for the proteolytic cleavage of the RNA polymerase sigma E factor (SigE/spoIIGB) to yield the active peptide in the mother cell during sporulation. Responds to a signal from the forespore that is triggered by the extracellular signal protein SpoIIR.</text>
</comment>
<dbReference type="NCBIfam" id="TIGR02854">
    <property type="entry name" value="spore_II_GA"/>
    <property type="match status" value="1"/>
</dbReference>
<dbReference type="OrthoDB" id="2690199at2"/>
<protein>
    <recommendedName>
        <fullName evidence="1">Sporulation sigma-E factor-processing peptidase</fullName>
        <ecNumber evidence="1">3.4.23.-</ecNumber>
    </recommendedName>
    <alternativeName>
        <fullName evidence="1">Membrane-associated aspartic protease</fullName>
    </alternativeName>
    <alternativeName>
        <fullName evidence="1">Stage II sporulation protein GA</fullName>
    </alternativeName>
</protein>
<dbReference type="AlphaFoldDB" id="A0A0Q3WYW9"/>
<dbReference type="Pfam" id="PF03419">
    <property type="entry name" value="Peptidase_U4"/>
    <property type="match status" value="1"/>
</dbReference>
<proteinExistence type="inferred from homology"/>
<evidence type="ECO:0000256" key="2">
    <source>
        <dbReference type="PIRSR" id="PIRSR018571-1"/>
    </source>
</evidence>
<dbReference type="GO" id="GO:0004190">
    <property type="term" value="F:aspartic-type endopeptidase activity"/>
    <property type="evidence" value="ECO:0007669"/>
    <property type="project" value="UniProtKB-KW"/>
</dbReference>
<evidence type="ECO:0000313" key="5">
    <source>
        <dbReference type="Proteomes" id="UP000051888"/>
    </source>
</evidence>
<comment type="caution">
    <text evidence="4">The sequence shown here is derived from an EMBL/GenBank/DDBJ whole genome shotgun (WGS) entry which is preliminary data.</text>
</comment>
<evidence type="ECO:0000256" key="1">
    <source>
        <dbReference type="PIRNR" id="PIRNR018571"/>
    </source>
</evidence>
<dbReference type="InterPro" id="IPR005081">
    <property type="entry name" value="SpoIIGA"/>
</dbReference>
<dbReference type="EMBL" id="LJJC01000004">
    <property type="protein sequence ID" value="KQL54711.1"/>
    <property type="molecule type" value="Genomic_DNA"/>
</dbReference>
<keyword evidence="1" id="KW-1003">Cell membrane</keyword>
<keyword evidence="3" id="KW-0812">Transmembrane</keyword>
<organism evidence="4 5">
    <name type="scientific">Heyndrickxia shackletonii</name>
    <dbReference type="NCBI Taxonomy" id="157838"/>
    <lineage>
        <taxon>Bacteria</taxon>
        <taxon>Bacillati</taxon>
        <taxon>Bacillota</taxon>
        <taxon>Bacilli</taxon>
        <taxon>Bacillales</taxon>
        <taxon>Bacillaceae</taxon>
        <taxon>Heyndrickxia</taxon>
    </lineage>
</organism>
<name>A0A0Q3WYW9_9BACI</name>
<sequence>MVVYMDVVWLLNLLVDSMLLWLTAIILKRHVTIWRIFIGGLIGSILIIMSITPYAQFAGKPLVKLGFSVIMVYSVFGFKRFKFFFSNLLTFYFMTFLTGGILIGVHYFLNFDLEMNKAFSLASIRGFGDPISWMFVIFGLPIAWYFAKQRITTFEMTKIQFDQLVEVEININGLHIVLPGLVDSGNQLQDPISKAPVMIVSTQTLLEKLPNEIIELSENHEKLMDGSIQLDSEWYDKIRLIPAKAVGKNHQLLVAYKPDSLHIQNEKGSWNVQKSLISFTNQTLSSDDIFQCIVHPKMLTGIPIQHAS</sequence>
<comment type="subunit">
    <text evidence="1">Self-associates. Interacts with SigE. Interacts with SpoIIR.</text>
</comment>
<dbReference type="GO" id="GO:0006508">
    <property type="term" value="P:proteolysis"/>
    <property type="evidence" value="ECO:0007669"/>
    <property type="project" value="UniProtKB-KW"/>
</dbReference>
<comment type="similarity">
    <text evidence="1">Belongs to the peptidase U4 family.</text>
</comment>
<evidence type="ECO:0000256" key="3">
    <source>
        <dbReference type="SAM" id="Phobius"/>
    </source>
</evidence>
<dbReference type="STRING" id="157838.AN964_15170"/>
<reference evidence="4 5" key="1">
    <citation type="submission" date="2015-09" db="EMBL/GenBank/DDBJ databases">
        <title>Genome sequencing project for genomic taxonomy and phylogenomics of Bacillus-like bacteria.</title>
        <authorList>
            <person name="Liu B."/>
            <person name="Wang J."/>
            <person name="Zhu Y."/>
            <person name="Liu G."/>
            <person name="Chen Q."/>
            <person name="Chen Z."/>
            <person name="Lan J."/>
            <person name="Che J."/>
            <person name="Ge C."/>
            <person name="Shi H."/>
            <person name="Pan Z."/>
            <person name="Liu X."/>
        </authorList>
    </citation>
    <scope>NUCLEOTIDE SEQUENCE [LARGE SCALE GENOMIC DNA]</scope>
    <source>
        <strain evidence="4 5">LMG 18435</strain>
    </source>
</reference>
<evidence type="ECO:0000313" key="4">
    <source>
        <dbReference type="EMBL" id="KQL54711.1"/>
    </source>
</evidence>
<keyword evidence="1" id="KW-0645">Protease</keyword>
<dbReference type="EC" id="3.4.23.-" evidence="1"/>
<keyword evidence="1" id="KW-0378">Hydrolase</keyword>
<gene>
    <name evidence="4" type="ORF">AN964_15170</name>
</gene>
<feature type="transmembrane region" description="Helical" evidence="3">
    <location>
        <begin position="130"/>
        <end position="147"/>
    </location>
</feature>
<feature type="transmembrane region" description="Helical" evidence="3">
    <location>
        <begin position="90"/>
        <end position="110"/>
    </location>
</feature>
<dbReference type="Proteomes" id="UP000051888">
    <property type="component" value="Unassembled WGS sequence"/>
</dbReference>
<feature type="transmembrane region" description="Helical" evidence="3">
    <location>
        <begin position="6"/>
        <end position="27"/>
    </location>
</feature>
<dbReference type="GO" id="GO:0030436">
    <property type="term" value="P:asexual sporulation"/>
    <property type="evidence" value="ECO:0007669"/>
    <property type="project" value="InterPro"/>
</dbReference>
<feature type="active site" evidence="2">
    <location>
        <position position="183"/>
    </location>
</feature>
<dbReference type="GO" id="GO:0030435">
    <property type="term" value="P:sporulation resulting in formation of a cellular spore"/>
    <property type="evidence" value="ECO:0007669"/>
    <property type="project" value="UniProtKB-KW"/>
</dbReference>
<accession>A0A0Q3WYW9</accession>
<feature type="transmembrane region" description="Helical" evidence="3">
    <location>
        <begin position="61"/>
        <end position="78"/>
    </location>
</feature>
<feature type="transmembrane region" description="Helical" evidence="3">
    <location>
        <begin position="34"/>
        <end position="55"/>
    </location>
</feature>
<keyword evidence="1" id="KW-0749">Sporulation</keyword>